<sequence length="246" mass="26372">MAPIATTPLRRSQVRAAELRKILVKLGPTYIKIAQAISSRSDLIPPSYLDELSLLQDQISPFSIEVAFNMIEQELGLSLADIFSEISPEPVAAASLGKVCQARLHRTGQVVAVKVQRPGVQASGMCLGASVGMLFLPSLVKFKGPRSVFMAEAFLGFAWSLLWKRSLKPVCKKTNNQSAILVADVSPNFCSKPDDVLKFGLIYAGAQKNVGPSGVTVTIVQNDLIGHAQSSTPVTNCHKPPSSAVM</sequence>
<name>A0A9D4XVH1_PEA</name>
<protein>
    <submittedName>
        <fullName evidence="4">Uncharacterized protein</fullName>
    </submittedName>
</protein>
<organism evidence="4 5">
    <name type="scientific">Pisum sativum</name>
    <name type="common">Garden pea</name>
    <name type="synonym">Lathyrus oleraceus</name>
    <dbReference type="NCBI Taxonomy" id="3888"/>
    <lineage>
        <taxon>Eukaryota</taxon>
        <taxon>Viridiplantae</taxon>
        <taxon>Streptophyta</taxon>
        <taxon>Embryophyta</taxon>
        <taxon>Tracheophyta</taxon>
        <taxon>Spermatophyta</taxon>
        <taxon>Magnoliopsida</taxon>
        <taxon>eudicotyledons</taxon>
        <taxon>Gunneridae</taxon>
        <taxon>Pentapetalae</taxon>
        <taxon>rosids</taxon>
        <taxon>fabids</taxon>
        <taxon>Fabales</taxon>
        <taxon>Fabaceae</taxon>
        <taxon>Papilionoideae</taxon>
        <taxon>50 kb inversion clade</taxon>
        <taxon>NPAAA clade</taxon>
        <taxon>Hologalegina</taxon>
        <taxon>IRL clade</taxon>
        <taxon>Fabeae</taxon>
        <taxon>Lathyrus</taxon>
    </lineage>
</organism>
<proteinExistence type="inferred from homology"/>
<evidence type="ECO:0000256" key="1">
    <source>
        <dbReference type="ARBA" id="ARBA00009670"/>
    </source>
</evidence>
<dbReference type="Proteomes" id="UP001058974">
    <property type="component" value="Chromosome 3"/>
</dbReference>
<keyword evidence="5" id="KW-1185">Reference proteome</keyword>
<feature type="domain" description="Aminotransferase class V" evidence="2">
    <location>
        <begin position="170"/>
        <end position="231"/>
    </location>
</feature>
<dbReference type="InterPro" id="IPR000192">
    <property type="entry name" value="Aminotrans_V_dom"/>
</dbReference>
<feature type="domain" description="ABC1 atypical kinase-like" evidence="3">
    <location>
        <begin position="55"/>
        <end position="122"/>
    </location>
</feature>
<gene>
    <name evidence="4" type="ORF">KIW84_031664</name>
</gene>
<evidence type="ECO:0000313" key="4">
    <source>
        <dbReference type="EMBL" id="KAI5425920.1"/>
    </source>
</evidence>
<evidence type="ECO:0000313" key="5">
    <source>
        <dbReference type="Proteomes" id="UP001058974"/>
    </source>
</evidence>
<dbReference type="SUPFAM" id="SSF53383">
    <property type="entry name" value="PLP-dependent transferases"/>
    <property type="match status" value="1"/>
</dbReference>
<reference evidence="4 5" key="1">
    <citation type="journal article" date="2022" name="Nat. Genet.">
        <title>Improved pea reference genome and pan-genome highlight genomic features and evolutionary characteristics.</title>
        <authorList>
            <person name="Yang T."/>
            <person name="Liu R."/>
            <person name="Luo Y."/>
            <person name="Hu S."/>
            <person name="Wang D."/>
            <person name="Wang C."/>
            <person name="Pandey M.K."/>
            <person name="Ge S."/>
            <person name="Xu Q."/>
            <person name="Li N."/>
            <person name="Li G."/>
            <person name="Huang Y."/>
            <person name="Saxena R.K."/>
            <person name="Ji Y."/>
            <person name="Li M."/>
            <person name="Yan X."/>
            <person name="He Y."/>
            <person name="Liu Y."/>
            <person name="Wang X."/>
            <person name="Xiang C."/>
            <person name="Varshney R.K."/>
            <person name="Ding H."/>
            <person name="Gao S."/>
            <person name="Zong X."/>
        </authorList>
    </citation>
    <scope>NUCLEOTIDE SEQUENCE [LARGE SCALE GENOMIC DNA]</scope>
    <source>
        <strain evidence="4 5">cv. Zhongwan 6</strain>
    </source>
</reference>
<dbReference type="EMBL" id="JAMSHJ010000003">
    <property type="protein sequence ID" value="KAI5425920.1"/>
    <property type="molecule type" value="Genomic_DNA"/>
</dbReference>
<dbReference type="Pfam" id="PF00266">
    <property type="entry name" value="Aminotran_5"/>
    <property type="match status" value="1"/>
</dbReference>
<dbReference type="InterPro" id="IPR015421">
    <property type="entry name" value="PyrdxlP-dep_Trfase_major"/>
</dbReference>
<dbReference type="InterPro" id="IPR036259">
    <property type="entry name" value="MFS_trans_sf"/>
</dbReference>
<dbReference type="InterPro" id="IPR004147">
    <property type="entry name" value="ABC1_dom"/>
</dbReference>
<dbReference type="Pfam" id="PF03109">
    <property type="entry name" value="ABC1"/>
    <property type="match status" value="1"/>
</dbReference>
<dbReference type="SUPFAM" id="SSF56112">
    <property type="entry name" value="Protein kinase-like (PK-like)"/>
    <property type="match status" value="1"/>
</dbReference>
<dbReference type="PANTHER" id="PTHR10566">
    <property type="entry name" value="CHAPERONE-ACTIVITY OF BC1 COMPLEX CABC1 -RELATED"/>
    <property type="match status" value="1"/>
</dbReference>
<dbReference type="Gramene" id="Psat03G0166400-T1">
    <property type="protein sequence ID" value="KAI5425920.1"/>
    <property type="gene ID" value="KIW84_031664"/>
</dbReference>
<accession>A0A9D4XVH1</accession>
<evidence type="ECO:0000259" key="3">
    <source>
        <dbReference type="Pfam" id="PF03109"/>
    </source>
</evidence>
<evidence type="ECO:0000259" key="2">
    <source>
        <dbReference type="Pfam" id="PF00266"/>
    </source>
</evidence>
<dbReference type="InterPro" id="IPR011009">
    <property type="entry name" value="Kinase-like_dom_sf"/>
</dbReference>
<dbReference type="PANTHER" id="PTHR10566:SF119">
    <property type="entry name" value="OS04G0640500 PROTEIN"/>
    <property type="match status" value="1"/>
</dbReference>
<dbReference type="AlphaFoldDB" id="A0A9D4XVH1"/>
<dbReference type="InterPro" id="IPR015424">
    <property type="entry name" value="PyrdxlP-dep_Trfase"/>
</dbReference>
<comment type="similarity">
    <text evidence="1">Belongs to the protein kinase superfamily. ADCK protein kinase family.</text>
</comment>
<dbReference type="SUPFAM" id="SSF103473">
    <property type="entry name" value="MFS general substrate transporter"/>
    <property type="match status" value="1"/>
</dbReference>
<dbReference type="Gene3D" id="3.40.640.10">
    <property type="entry name" value="Type I PLP-dependent aspartate aminotransferase-like (Major domain)"/>
    <property type="match status" value="1"/>
</dbReference>
<comment type="caution">
    <text evidence="4">The sequence shown here is derived from an EMBL/GenBank/DDBJ whole genome shotgun (WGS) entry which is preliminary data.</text>
</comment>
<dbReference type="InterPro" id="IPR050154">
    <property type="entry name" value="UbiB_kinase"/>
</dbReference>